<dbReference type="SUPFAM" id="SSF55920">
    <property type="entry name" value="Creatinase/aminopeptidase"/>
    <property type="match status" value="1"/>
</dbReference>
<evidence type="ECO:0000256" key="3">
    <source>
        <dbReference type="ARBA" id="ARBA00008766"/>
    </source>
</evidence>
<evidence type="ECO:0000256" key="9">
    <source>
        <dbReference type="SAM" id="MobiDB-lite"/>
    </source>
</evidence>
<dbReference type="EMBL" id="FNDT01000001">
    <property type="protein sequence ID" value="SDH38888.1"/>
    <property type="molecule type" value="Genomic_DNA"/>
</dbReference>
<protein>
    <recommendedName>
        <fullName evidence="4">Xaa-Pro aminopeptidase</fullName>
        <ecNumber evidence="4">3.4.11.9</ecNumber>
    </recommendedName>
</protein>
<dbReference type="InterPro" id="IPR052433">
    <property type="entry name" value="X-Pro_dipept-like"/>
</dbReference>
<dbReference type="InterPro" id="IPR001131">
    <property type="entry name" value="Peptidase_M24B_aminopep-P_CS"/>
</dbReference>
<feature type="region of interest" description="Disordered" evidence="9">
    <location>
        <begin position="1"/>
        <end position="44"/>
    </location>
</feature>
<evidence type="ECO:0000256" key="7">
    <source>
        <dbReference type="ARBA" id="ARBA00023211"/>
    </source>
</evidence>
<dbReference type="Gene3D" id="3.90.230.10">
    <property type="entry name" value="Creatinase/methionine aminopeptidase superfamily"/>
    <property type="match status" value="1"/>
</dbReference>
<dbReference type="Pfam" id="PF05195">
    <property type="entry name" value="AMP_N"/>
    <property type="match status" value="1"/>
</dbReference>
<comment type="similarity">
    <text evidence="3 8">Belongs to the peptidase M24B family.</text>
</comment>
<dbReference type="CDD" id="cd01087">
    <property type="entry name" value="Prolidase"/>
    <property type="match status" value="1"/>
</dbReference>
<keyword evidence="7" id="KW-0464">Manganese</keyword>
<dbReference type="STRING" id="335973.SAMN04488693_101111"/>
<dbReference type="GO" id="GO:0070006">
    <property type="term" value="F:metalloaminopeptidase activity"/>
    <property type="evidence" value="ECO:0007669"/>
    <property type="project" value="InterPro"/>
</dbReference>
<dbReference type="GO" id="GO:0006508">
    <property type="term" value="P:proteolysis"/>
    <property type="evidence" value="ECO:0007669"/>
    <property type="project" value="TreeGrafter"/>
</dbReference>
<keyword evidence="11" id="KW-0031">Aminopeptidase</keyword>
<sequence length="536" mass="58253">MSTAENTPSAVTAAEAGAGNDATPVTPEDQPLSSRNENRSQRPDSDAFKAFMGAHWAPKGTELPAEAEVAPYAAQRRLKISRQFPGERLVIPAGPLKVRSNDTDYRFRPHSGFAHLTGLGLDHEPDAVLVLEPTAEGAGDDGGNHTATLYFRELAGRDSAEFYANARYGEFWIGPRLSRAEVRALLSLETADLADLEAAITKDAGAVEIGGIRIRLLREVDLNADALVDTSRINTGVDLEASDELDAKLAEALSELRLIKDEWEITQMRRAVEATVNGFHEVVSELPRAISHPRGERVVEGAFFARAREEGNDLGYDTIAASGNNATVLHWIRNNGQVNADDLLLLDAGVEADTLYTADITRTLPVSGKYSDIQRKIYQAVLDAADAGFAAARVGARFRDVHSAAVAVLAERLDAWGLLPVPLEEALSPAGQHHRRWMPHGTSHHLGMDVHDCAQARRELYLDGILAEGMVFTIEPGLYFKEEDLSVPEEYRGIGVRIEDDILMTADGPVNLSSALPRDPDDVEAWMAGIYSPTGE</sequence>
<evidence type="ECO:0000256" key="5">
    <source>
        <dbReference type="ARBA" id="ARBA00022723"/>
    </source>
</evidence>
<dbReference type="Gene3D" id="3.40.350.10">
    <property type="entry name" value="Creatinase/prolidase N-terminal domain"/>
    <property type="match status" value="1"/>
</dbReference>
<dbReference type="PROSITE" id="PS00491">
    <property type="entry name" value="PROLINE_PEPTIDASE"/>
    <property type="match status" value="1"/>
</dbReference>
<dbReference type="InterPro" id="IPR000994">
    <property type="entry name" value="Pept_M24"/>
</dbReference>
<name>A0A1G8C0J1_9MICC</name>
<dbReference type="AlphaFoldDB" id="A0A1G8C0J1"/>
<dbReference type="InterPro" id="IPR036005">
    <property type="entry name" value="Creatinase/aminopeptidase-like"/>
</dbReference>
<dbReference type="InterPro" id="IPR029149">
    <property type="entry name" value="Creatin/AminoP/Spt16_N"/>
</dbReference>
<comment type="cofactor">
    <cofactor evidence="2">
        <name>Mn(2+)</name>
        <dbReference type="ChEBI" id="CHEBI:29035"/>
    </cofactor>
</comment>
<reference evidence="11 12" key="1">
    <citation type="submission" date="2016-10" db="EMBL/GenBank/DDBJ databases">
        <authorList>
            <person name="de Groot N.N."/>
        </authorList>
    </citation>
    <scope>NUCLEOTIDE SEQUENCE [LARGE SCALE GENOMIC DNA]</scope>
    <source>
        <strain evidence="11 12">NP_1H</strain>
    </source>
</reference>
<evidence type="ECO:0000256" key="6">
    <source>
        <dbReference type="ARBA" id="ARBA00022801"/>
    </source>
</evidence>
<dbReference type="SMART" id="SM01011">
    <property type="entry name" value="AMP_N"/>
    <property type="match status" value="1"/>
</dbReference>
<evidence type="ECO:0000256" key="8">
    <source>
        <dbReference type="RuleBase" id="RU000590"/>
    </source>
</evidence>
<keyword evidence="5 8" id="KW-0479">Metal-binding</keyword>
<dbReference type="PANTHER" id="PTHR43226:SF4">
    <property type="entry name" value="XAA-PRO AMINOPEPTIDASE 3"/>
    <property type="match status" value="1"/>
</dbReference>
<evidence type="ECO:0000313" key="12">
    <source>
        <dbReference type="Proteomes" id="UP000199258"/>
    </source>
</evidence>
<evidence type="ECO:0000259" key="10">
    <source>
        <dbReference type="SMART" id="SM01011"/>
    </source>
</evidence>
<feature type="compositionally biased region" description="Polar residues" evidence="9">
    <location>
        <begin position="1"/>
        <end position="10"/>
    </location>
</feature>
<comment type="catalytic activity">
    <reaction evidence="1">
        <text>Release of any N-terminal amino acid, including proline, that is linked to proline, even from a dipeptide or tripeptide.</text>
        <dbReference type="EC" id="3.4.11.9"/>
    </reaction>
</comment>
<dbReference type="EC" id="3.4.11.9" evidence="4"/>
<evidence type="ECO:0000313" key="11">
    <source>
        <dbReference type="EMBL" id="SDH38888.1"/>
    </source>
</evidence>
<dbReference type="SUPFAM" id="SSF53092">
    <property type="entry name" value="Creatinase/prolidase N-terminal domain"/>
    <property type="match status" value="1"/>
</dbReference>
<evidence type="ECO:0000256" key="2">
    <source>
        <dbReference type="ARBA" id="ARBA00001936"/>
    </source>
</evidence>
<evidence type="ECO:0000256" key="4">
    <source>
        <dbReference type="ARBA" id="ARBA00012574"/>
    </source>
</evidence>
<gene>
    <name evidence="11" type="ORF">SAMN04488693_101111</name>
</gene>
<feature type="domain" description="Aminopeptidase P N-terminal" evidence="10">
    <location>
        <begin position="67"/>
        <end position="221"/>
    </location>
</feature>
<keyword evidence="6" id="KW-0378">Hydrolase</keyword>
<organism evidence="11 12">
    <name type="scientific">Arthrobacter subterraneus</name>
    <dbReference type="NCBI Taxonomy" id="335973"/>
    <lineage>
        <taxon>Bacteria</taxon>
        <taxon>Bacillati</taxon>
        <taxon>Actinomycetota</taxon>
        <taxon>Actinomycetes</taxon>
        <taxon>Micrococcales</taxon>
        <taxon>Micrococcaceae</taxon>
        <taxon>Arthrobacter</taxon>
    </lineage>
</organism>
<dbReference type="PANTHER" id="PTHR43226">
    <property type="entry name" value="XAA-PRO AMINOPEPTIDASE 3"/>
    <property type="match status" value="1"/>
</dbReference>
<keyword evidence="12" id="KW-1185">Reference proteome</keyword>
<dbReference type="OrthoDB" id="9806388at2"/>
<keyword evidence="11" id="KW-0645">Protease</keyword>
<dbReference type="GO" id="GO:0030145">
    <property type="term" value="F:manganese ion binding"/>
    <property type="evidence" value="ECO:0007669"/>
    <property type="project" value="InterPro"/>
</dbReference>
<accession>A0A1G8C0J1</accession>
<dbReference type="RefSeq" id="WP_090584127.1">
    <property type="nucleotide sequence ID" value="NZ_FNDT01000001.1"/>
</dbReference>
<dbReference type="GO" id="GO:0005829">
    <property type="term" value="C:cytosol"/>
    <property type="evidence" value="ECO:0007669"/>
    <property type="project" value="TreeGrafter"/>
</dbReference>
<dbReference type="Pfam" id="PF00557">
    <property type="entry name" value="Peptidase_M24"/>
    <property type="match status" value="1"/>
</dbReference>
<proteinExistence type="inferred from homology"/>
<dbReference type="Proteomes" id="UP000199258">
    <property type="component" value="Unassembled WGS sequence"/>
</dbReference>
<dbReference type="InterPro" id="IPR007865">
    <property type="entry name" value="Aminopep_P_N"/>
</dbReference>
<evidence type="ECO:0000256" key="1">
    <source>
        <dbReference type="ARBA" id="ARBA00001424"/>
    </source>
</evidence>